<evidence type="ECO:0000259" key="1">
    <source>
        <dbReference type="Pfam" id="PF13193"/>
    </source>
</evidence>
<evidence type="ECO:0000313" key="3">
    <source>
        <dbReference type="Proteomes" id="UP000243591"/>
    </source>
</evidence>
<keyword evidence="3" id="KW-1185">Reference proteome</keyword>
<dbReference type="InterPro" id="IPR045851">
    <property type="entry name" value="AMP-bd_C_sf"/>
</dbReference>
<dbReference type="OrthoDB" id="9765680at2"/>
<name>A0A291KJD8_BROTH</name>
<organism evidence="2 3">
    <name type="scientific">Brochothrix thermosphacta</name>
    <name type="common">Microbacterium thermosphactum</name>
    <dbReference type="NCBI Taxonomy" id="2756"/>
    <lineage>
        <taxon>Bacteria</taxon>
        <taxon>Bacillati</taxon>
        <taxon>Bacillota</taxon>
        <taxon>Bacilli</taxon>
        <taxon>Bacillales</taxon>
        <taxon>Listeriaceae</taxon>
        <taxon>Brochothrix</taxon>
    </lineage>
</organism>
<dbReference type="EMBL" id="CP023483">
    <property type="protein sequence ID" value="ATF27088.1"/>
    <property type="molecule type" value="Genomic_DNA"/>
</dbReference>
<evidence type="ECO:0000313" key="2">
    <source>
        <dbReference type="EMBL" id="ATF27088.1"/>
    </source>
</evidence>
<dbReference type="Proteomes" id="UP000243591">
    <property type="component" value="Chromosome"/>
</dbReference>
<dbReference type="AlphaFoldDB" id="A0A291KJD8"/>
<reference evidence="2 3" key="1">
    <citation type="submission" date="2017-09" db="EMBL/GenBank/DDBJ databases">
        <title>Complete Genome Sequences of Two Strains of the Meat Spoilage Bacterium Brochothrix thermosphacta Isolated from Ground Chicken.</title>
        <authorList>
            <person name="Paoli G.C."/>
            <person name="Wijey C."/>
            <person name="Chen C.-Y."/>
            <person name="Nguyen L."/>
            <person name="Yan X."/>
            <person name="Irwin P.L."/>
        </authorList>
    </citation>
    <scope>NUCLEOTIDE SEQUENCE [LARGE SCALE GENOMIC DNA]</scope>
    <source>
        <strain evidence="2 3">BI</strain>
    </source>
</reference>
<dbReference type="InterPro" id="IPR025110">
    <property type="entry name" value="AMP-bd_C"/>
</dbReference>
<gene>
    <name evidence="2" type="ORF">CNY62_12340</name>
</gene>
<feature type="domain" description="AMP-binding enzyme C-terminal" evidence="1">
    <location>
        <begin position="4"/>
        <end position="75"/>
    </location>
</feature>
<accession>A0A291KJD8</accession>
<proteinExistence type="predicted"/>
<dbReference type="Gene3D" id="3.30.300.30">
    <property type="match status" value="1"/>
</dbReference>
<dbReference type="Pfam" id="PF13193">
    <property type="entry name" value="AMP-binding_C"/>
    <property type="match status" value="1"/>
</dbReference>
<protein>
    <recommendedName>
        <fullName evidence="1">AMP-binding enzyme C-terminal domain-containing protein</fullName>
    </recommendedName>
</protein>
<dbReference type="RefSeq" id="WP_081315945.1">
    <property type="nucleotide sequence ID" value="NZ_MDLU01000002.1"/>
</dbReference>
<dbReference type="SUPFAM" id="SSF56801">
    <property type="entry name" value="Acetyl-CoA synthetase-like"/>
    <property type="match status" value="1"/>
</dbReference>
<dbReference type="KEGG" id="bths:CNY62_12340"/>
<sequence>MSEIRQVLNKIEGIADSYIYVHSDKLTHKSIIAFVVGDNLSGQEIRKMSGKLLPSYMVPNQCICIDYLPLNKNDKVDKEKHLQKKIFPAAKNCHLPKTETEK</sequence>